<feature type="signal peptide" evidence="1">
    <location>
        <begin position="1"/>
        <end position="18"/>
    </location>
</feature>
<reference evidence="2 3" key="1">
    <citation type="journal article" date="2015" name="Genome Announc.">
        <title>Complete Genome Sequence of Polypropylene Glycol- and Polyethylene Glycol-Degrading Sphingopyxis macrogoltabida Strain EY-1.</title>
        <authorList>
            <person name="Ohtsubo Y."/>
            <person name="Nagata Y."/>
            <person name="Numata M."/>
            <person name="Tsuchikane K."/>
            <person name="Hosoyama A."/>
            <person name="Yamazoe A."/>
            <person name="Tsuda M."/>
            <person name="Fujita N."/>
            <person name="Kawai F."/>
        </authorList>
    </citation>
    <scope>NUCLEOTIDE SEQUENCE [LARGE SCALE GENOMIC DNA]</scope>
    <source>
        <strain evidence="2 3">EY-1</strain>
    </source>
</reference>
<dbReference type="OrthoDB" id="7218943at2"/>
<dbReference type="PATRIC" id="fig|33050.5.peg.3915"/>
<evidence type="ECO:0000256" key="1">
    <source>
        <dbReference type="SAM" id="SignalP"/>
    </source>
</evidence>
<name>A0A0N9UAD0_SPHMC</name>
<dbReference type="KEGG" id="smag:AN936_18860"/>
<feature type="chain" id="PRO_5006038869" evidence="1">
    <location>
        <begin position="19"/>
        <end position="296"/>
    </location>
</feature>
<dbReference type="AlphaFoldDB" id="A0A0N9UAD0"/>
<dbReference type="Proteomes" id="UP000058074">
    <property type="component" value="Chromosome"/>
</dbReference>
<dbReference type="EMBL" id="CP012700">
    <property type="protein sequence ID" value="ALH82336.1"/>
    <property type="molecule type" value="Genomic_DNA"/>
</dbReference>
<accession>A0A0N9UAD0</accession>
<organism evidence="2 3">
    <name type="scientific">Sphingopyxis macrogoltabida</name>
    <name type="common">Sphingomonas macrogoltabidus</name>
    <dbReference type="NCBI Taxonomy" id="33050"/>
    <lineage>
        <taxon>Bacteria</taxon>
        <taxon>Pseudomonadati</taxon>
        <taxon>Pseudomonadota</taxon>
        <taxon>Alphaproteobacteria</taxon>
        <taxon>Sphingomonadales</taxon>
        <taxon>Sphingomonadaceae</taxon>
        <taxon>Sphingopyxis</taxon>
    </lineage>
</organism>
<gene>
    <name evidence="2" type="ORF">AN936_18860</name>
</gene>
<keyword evidence="1" id="KW-0732">Signal</keyword>
<sequence length="296" mass="31871">MTTTILLAMALSAGPAPAVVPPPAPTDPRELVVTGQRGPDRRSETFVDAIATSSQKDQIARFEDPLCPTSIGLAERDAAIVARRIRAVAKAADIRTARENCRPNLVILVVDDRARAIAHWQKTRPDFFDTLPKAEIAALANGDGPVAAWQIVRLKGADRRPVGRTEDGAVDYYVQNQVVPTRIGTTIQFEFSGAFLLVEASALRDMTLTQLADYAAMRTLARTDDGRGAAQAMPTILSLFGPGGAEAAPPSLTHWDLGFLAGLYRLDPAFRSNEQRKAIARVVRLHVGAARDAGED</sequence>
<proteinExistence type="predicted"/>
<dbReference type="RefSeq" id="WP_149037723.1">
    <property type="nucleotide sequence ID" value="NZ_CP012700.1"/>
</dbReference>
<evidence type="ECO:0000313" key="2">
    <source>
        <dbReference type="EMBL" id="ALH82336.1"/>
    </source>
</evidence>
<evidence type="ECO:0000313" key="3">
    <source>
        <dbReference type="Proteomes" id="UP000058074"/>
    </source>
</evidence>
<protein>
    <submittedName>
        <fullName evidence="2">Uncharacterized protein</fullName>
    </submittedName>
</protein>